<evidence type="ECO:0000313" key="2">
    <source>
        <dbReference type="Proteomes" id="UP000193922"/>
    </source>
</evidence>
<dbReference type="Proteomes" id="UP000193922">
    <property type="component" value="Unassembled WGS sequence"/>
</dbReference>
<organism evidence="1 2">
    <name type="scientific">Linderina pennispora</name>
    <dbReference type="NCBI Taxonomy" id="61395"/>
    <lineage>
        <taxon>Eukaryota</taxon>
        <taxon>Fungi</taxon>
        <taxon>Fungi incertae sedis</taxon>
        <taxon>Zoopagomycota</taxon>
        <taxon>Kickxellomycotina</taxon>
        <taxon>Kickxellomycetes</taxon>
        <taxon>Kickxellales</taxon>
        <taxon>Kickxellaceae</taxon>
        <taxon>Linderina</taxon>
    </lineage>
</organism>
<proteinExistence type="predicted"/>
<sequence>MLADTNNAPSFSDFPSIVLTQIVQLATDSGNPPSTDKYDMSMELSRPLLSLMAVCRSMRAVSAPLFYHTAFMCLGNVSPDKKRHIPDWPKSKLFDIRNIFQTGCACYIRRLAMYWNTYDGIDHDLMATVPDMLMAKVPVNIAELKLIFVGLADREKLKPNDNDTTYPSLFKILTSFAPDARHIAVHWARGASRTEYETRYLRERRYRHAQIEYDSLPHKDGGLDIMSKGPVLDSVVMFLRQRAPKLQSLSLNIGRHPSLQYFVDRLGEEHLVFPQLAELTVTSRIVHYDQPVCLGYNMFPVLRRFSSPKDFPFCDGTGLLNNPSGIESVRMTLSHDTVEKLDQLGAFRKDMYPNLKTIYVARRLSNSTVLSHDNPHGLFKKVVEMAQSPRKLIFTVTGSLDPDICISVLAGKQLAVLQCTYTKLTWIEILKICRKVPSLRHVSFALNAIDEGISNRILDEGYNVQDVLCVRSIELVGFRTTERMQTGAENAVSLAAMLPSLKRISIPMGCLHDKWVLADYQKDAVAQPRFSQYTHLKNVDFDINERFVYHPTPPPADNPDNPVHLDNDRPVITTYI</sequence>
<evidence type="ECO:0000313" key="1">
    <source>
        <dbReference type="EMBL" id="ORX70637.1"/>
    </source>
</evidence>
<gene>
    <name evidence="1" type="ORF">DL89DRAFT_266821</name>
</gene>
<comment type="caution">
    <text evidence="1">The sequence shown here is derived from an EMBL/GenBank/DDBJ whole genome shotgun (WGS) entry which is preliminary data.</text>
</comment>
<protein>
    <recommendedName>
        <fullName evidence="3">F-box domain-containing protein</fullName>
    </recommendedName>
</protein>
<name>A0A1Y1WAR8_9FUNG</name>
<dbReference type="RefSeq" id="XP_040744216.1">
    <property type="nucleotide sequence ID" value="XM_040887251.1"/>
</dbReference>
<evidence type="ECO:0008006" key="3">
    <source>
        <dbReference type="Google" id="ProtNLM"/>
    </source>
</evidence>
<reference evidence="1 2" key="1">
    <citation type="submission" date="2016-07" db="EMBL/GenBank/DDBJ databases">
        <title>Pervasive Adenine N6-methylation of Active Genes in Fungi.</title>
        <authorList>
            <consortium name="DOE Joint Genome Institute"/>
            <person name="Mondo S.J."/>
            <person name="Dannebaum R.O."/>
            <person name="Kuo R.C."/>
            <person name="Labutti K."/>
            <person name="Haridas S."/>
            <person name="Kuo A."/>
            <person name="Salamov A."/>
            <person name="Ahrendt S.R."/>
            <person name="Lipzen A."/>
            <person name="Sullivan W."/>
            <person name="Andreopoulos W.B."/>
            <person name="Clum A."/>
            <person name="Lindquist E."/>
            <person name="Daum C."/>
            <person name="Ramamoorthy G.K."/>
            <person name="Gryganskyi A."/>
            <person name="Culley D."/>
            <person name="Magnuson J.K."/>
            <person name="James T.Y."/>
            <person name="O'Malley M.A."/>
            <person name="Stajich J.E."/>
            <person name="Spatafora J.W."/>
            <person name="Visel A."/>
            <person name="Grigoriev I.V."/>
        </authorList>
    </citation>
    <scope>NUCLEOTIDE SEQUENCE [LARGE SCALE GENOMIC DNA]</scope>
    <source>
        <strain evidence="1 2">ATCC 12442</strain>
    </source>
</reference>
<keyword evidence="2" id="KW-1185">Reference proteome</keyword>
<accession>A0A1Y1WAR8</accession>
<dbReference type="AlphaFoldDB" id="A0A1Y1WAR8"/>
<dbReference type="EMBL" id="MCFD01000005">
    <property type="protein sequence ID" value="ORX70637.1"/>
    <property type="molecule type" value="Genomic_DNA"/>
</dbReference>
<dbReference type="GeneID" id="63803899"/>